<reference evidence="2 3" key="1">
    <citation type="journal article" date="2014" name="Nat. Commun.">
        <title>Klebsormidium flaccidum genome reveals primary factors for plant terrestrial adaptation.</title>
        <authorList>
            <person name="Hori K."/>
            <person name="Maruyama F."/>
            <person name="Fujisawa T."/>
            <person name="Togashi T."/>
            <person name="Yamamoto N."/>
            <person name="Seo M."/>
            <person name="Sato S."/>
            <person name="Yamada T."/>
            <person name="Mori H."/>
            <person name="Tajima N."/>
            <person name="Moriyama T."/>
            <person name="Ikeuchi M."/>
            <person name="Watanabe M."/>
            <person name="Wada H."/>
            <person name="Kobayashi K."/>
            <person name="Saito M."/>
            <person name="Masuda T."/>
            <person name="Sasaki-Sekimoto Y."/>
            <person name="Mashiguchi K."/>
            <person name="Awai K."/>
            <person name="Shimojima M."/>
            <person name="Masuda S."/>
            <person name="Iwai M."/>
            <person name="Nobusawa T."/>
            <person name="Narise T."/>
            <person name="Kondo S."/>
            <person name="Saito H."/>
            <person name="Sato R."/>
            <person name="Murakawa M."/>
            <person name="Ihara Y."/>
            <person name="Oshima-Yamada Y."/>
            <person name="Ohtaka K."/>
            <person name="Satoh M."/>
            <person name="Sonobe K."/>
            <person name="Ishii M."/>
            <person name="Ohtani R."/>
            <person name="Kanamori-Sato M."/>
            <person name="Honoki R."/>
            <person name="Miyazaki D."/>
            <person name="Mochizuki H."/>
            <person name="Umetsu J."/>
            <person name="Higashi K."/>
            <person name="Shibata D."/>
            <person name="Kamiya Y."/>
            <person name="Sato N."/>
            <person name="Nakamura Y."/>
            <person name="Tabata S."/>
            <person name="Ida S."/>
            <person name="Kurokawa K."/>
            <person name="Ohta H."/>
        </authorList>
    </citation>
    <scope>NUCLEOTIDE SEQUENCE [LARGE SCALE GENOMIC DNA]</scope>
    <source>
        <strain evidence="2 3">NIES-2285</strain>
    </source>
</reference>
<organism evidence="2 3">
    <name type="scientific">Klebsormidium nitens</name>
    <name type="common">Green alga</name>
    <name type="synonym">Ulothrix nitens</name>
    <dbReference type="NCBI Taxonomy" id="105231"/>
    <lineage>
        <taxon>Eukaryota</taxon>
        <taxon>Viridiplantae</taxon>
        <taxon>Streptophyta</taxon>
        <taxon>Klebsormidiophyceae</taxon>
        <taxon>Klebsormidiales</taxon>
        <taxon>Klebsormidiaceae</taxon>
        <taxon>Klebsormidium</taxon>
    </lineage>
</organism>
<sequence length="148" mass="16477">MYHDLSAAGALVKVQGDHPPPAAEAAARQEAKDEEALAGEMAARKRAEFYFGKRFQVRECFALQDKNAGETTAKSYFGKRLQVLDWSPPEDDDDADEQMVYPDAACSHLTEDGDEGEYTAEYQVARFDRQWGSCYAQKKAKWGKKGSG</sequence>
<proteinExistence type="predicted"/>
<name>A0A1Y1IR59_KLENI</name>
<dbReference type="AlphaFoldDB" id="A0A1Y1IR59"/>
<keyword evidence="3" id="KW-1185">Reference proteome</keyword>
<feature type="region of interest" description="Disordered" evidence="1">
    <location>
        <begin position="1"/>
        <end position="31"/>
    </location>
</feature>
<gene>
    <name evidence="2" type="ORF">KFL_013480010</name>
</gene>
<evidence type="ECO:0000256" key="1">
    <source>
        <dbReference type="SAM" id="MobiDB-lite"/>
    </source>
</evidence>
<evidence type="ECO:0000313" key="2">
    <source>
        <dbReference type="EMBL" id="GAQ93184.1"/>
    </source>
</evidence>
<dbReference type="Proteomes" id="UP000054558">
    <property type="component" value="Unassembled WGS sequence"/>
</dbReference>
<accession>A0A1Y1IR59</accession>
<protein>
    <submittedName>
        <fullName evidence="2">Uncharacterized protein</fullName>
    </submittedName>
</protein>
<dbReference type="EMBL" id="DF238297">
    <property type="protein sequence ID" value="GAQ93184.1"/>
    <property type="molecule type" value="Genomic_DNA"/>
</dbReference>
<evidence type="ECO:0000313" key="3">
    <source>
        <dbReference type="Proteomes" id="UP000054558"/>
    </source>
</evidence>